<comment type="similarity">
    <text evidence="7">Belongs to the transglycosylase MltG family.</text>
</comment>
<evidence type="ECO:0000256" key="4">
    <source>
        <dbReference type="ARBA" id="ARBA00023136"/>
    </source>
</evidence>
<protein>
    <recommendedName>
        <fullName evidence="7">Endolytic murein transglycosylase</fullName>
        <ecNumber evidence="7">4.2.2.29</ecNumber>
    </recommendedName>
    <alternativeName>
        <fullName evidence="7">Peptidoglycan lytic transglycosylase</fullName>
    </alternativeName>
    <alternativeName>
        <fullName evidence="7">Peptidoglycan polymerization terminase</fullName>
    </alternativeName>
</protein>
<comment type="caution">
    <text evidence="8">The sequence shown here is derived from an EMBL/GenBank/DDBJ whole genome shotgun (WGS) entry which is preliminary data.</text>
</comment>
<dbReference type="NCBIfam" id="TIGR00247">
    <property type="entry name" value="endolytic transglycosylase MltG"/>
    <property type="match status" value="1"/>
</dbReference>
<evidence type="ECO:0000313" key="8">
    <source>
        <dbReference type="EMBL" id="MFL0268124.1"/>
    </source>
</evidence>
<keyword evidence="5 7" id="KW-0456">Lyase</keyword>
<feature type="site" description="Important for catalytic activity" evidence="7">
    <location>
        <position position="225"/>
    </location>
</feature>
<keyword evidence="3 7" id="KW-1133">Transmembrane helix</keyword>
<evidence type="ECO:0000256" key="3">
    <source>
        <dbReference type="ARBA" id="ARBA00022989"/>
    </source>
</evidence>
<keyword evidence="9" id="KW-1185">Reference proteome</keyword>
<dbReference type="CDD" id="cd08010">
    <property type="entry name" value="MltG_like"/>
    <property type="match status" value="1"/>
</dbReference>
<keyword evidence="4 7" id="KW-0472">Membrane</keyword>
<dbReference type="RefSeq" id="WP_406764706.1">
    <property type="nucleotide sequence ID" value="NZ_JBJHZY010000001.1"/>
</dbReference>
<proteinExistence type="inferred from homology"/>
<sequence>MKKVFSVIIVILVVLGILGFIIYRDALKTIRHPFISTTSNVEVKVNSGDSLNTVIEGLASEKKIGNSFLIKWYIKNQKLSSNIKPGTYSFAANTSIEDFVKGLEEGRDNLNTIKITIPEGYDIDQIAQLLEKDGLFKKEDFINAVNSYKLPSYIKQDDKKRYALEGYLFPDTYIFGKNTKCSEVIKTMLNRFEEVVSEVNKNNNGAIKDENIENIITMASVIEKEAVTESDRPKVASVFYNRINKNMKLQSDATVIYALNVHKEVVYTNDLKVNSPYNTYLVQGLPIGPICSPGKSSIVAALNPEKSKNIYFIIIKDGPHFFSDNYNEFLKIKKQYIDSNIKK</sequence>
<evidence type="ECO:0000256" key="7">
    <source>
        <dbReference type="HAMAP-Rule" id="MF_02065"/>
    </source>
</evidence>
<dbReference type="Gene3D" id="3.30.1490.480">
    <property type="entry name" value="Endolytic murein transglycosylase"/>
    <property type="match status" value="2"/>
</dbReference>
<reference evidence="8 9" key="1">
    <citation type="submission" date="2024-11" db="EMBL/GenBank/DDBJ databases">
        <authorList>
            <person name="Heng Y.C."/>
            <person name="Lim A.C.H."/>
            <person name="Lee J.K.Y."/>
            <person name="Kittelmann S."/>
        </authorList>
    </citation>
    <scope>NUCLEOTIDE SEQUENCE [LARGE SCALE GENOMIC DNA]</scope>
    <source>
        <strain evidence="8 9">WILCCON 0202</strain>
    </source>
</reference>
<evidence type="ECO:0000256" key="6">
    <source>
        <dbReference type="ARBA" id="ARBA00023316"/>
    </source>
</evidence>
<dbReference type="Pfam" id="PF02618">
    <property type="entry name" value="YceG"/>
    <property type="match status" value="1"/>
</dbReference>
<evidence type="ECO:0000256" key="2">
    <source>
        <dbReference type="ARBA" id="ARBA00022692"/>
    </source>
</evidence>
<gene>
    <name evidence="7 8" type="primary">mltG</name>
    <name evidence="8" type="ORF">ACJDUH_08415</name>
</gene>
<keyword evidence="1 7" id="KW-1003">Cell membrane</keyword>
<evidence type="ECO:0000313" key="9">
    <source>
        <dbReference type="Proteomes" id="UP001623661"/>
    </source>
</evidence>
<organism evidence="8 9">
    <name type="scientific">Candidatus Clostridium radicumherbarum</name>
    <dbReference type="NCBI Taxonomy" id="3381662"/>
    <lineage>
        <taxon>Bacteria</taxon>
        <taxon>Bacillati</taxon>
        <taxon>Bacillota</taxon>
        <taxon>Clostridia</taxon>
        <taxon>Eubacteriales</taxon>
        <taxon>Clostridiaceae</taxon>
        <taxon>Clostridium</taxon>
    </lineage>
</organism>
<comment type="function">
    <text evidence="7">Functions as a peptidoglycan terminase that cleaves nascent peptidoglycan strands endolytically to terminate their elongation.</text>
</comment>
<evidence type="ECO:0000256" key="5">
    <source>
        <dbReference type="ARBA" id="ARBA00023239"/>
    </source>
</evidence>
<dbReference type="HAMAP" id="MF_02065">
    <property type="entry name" value="MltG"/>
    <property type="match status" value="1"/>
</dbReference>
<dbReference type="EC" id="4.2.2.29" evidence="7"/>
<dbReference type="EMBL" id="JBJHZY010000001">
    <property type="protein sequence ID" value="MFL0268124.1"/>
    <property type="molecule type" value="Genomic_DNA"/>
</dbReference>
<dbReference type="PANTHER" id="PTHR30518:SF2">
    <property type="entry name" value="ENDOLYTIC MUREIN TRANSGLYCOSYLASE"/>
    <property type="match status" value="1"/>
</dbReference>
<name>A0ABW8TRK9_9CLOT</name>
<dbReference type="Proteomes" id="UP001623661">
    <property type="component" value="Unassembled WGS sequence"/>
</dbReference>
<comment type="catalytic activity">
    <reaction evidence="7">
        <text>a peptidoglycan chain = a peptidoglycan chain with N-acetyl-1,6-anhydromuramyl-[peptide] at the reducing end + a peptidoglycan chain with N-acetylglucosamine at the non-reducing end.</text>
        <dbReference type="EC" id="4.2.2.29"/>
    </reaction>
</comment>
<accession>A0ABW8TRK9</accession>
<dbReference type="PANTHER" id="PTHR30518">
    <property type="entry name" value="ENDOLYTIC MUREIN TRANSGLYCOSYLASE"/>
    <property type="match status" value="1"/>
</dbReference>
<keyword evidence="6 7" id="KW-0961">Cell wall biogenesis/degradation</keyword>
<evidence type="ECO:0000256" key="1">
    <source>
        <dbReference type="ARBA" id="ARBA00022475"/>
    </source>
</evidence>
<dbReference type="InterPro" id="IPR003770">
    <property type="entry name" value="MLTG-like"/>
</dbReference>
<keyword evidence="2 7" id="KW-0812">Transmembrane</keyword>